<evidence type="ECO:0000313" key="3">
    <source>
        <dbReference type="Proteomes" id="UP001236507"/>
    </source>
</evidence>
<evidence type="ECO:0000259" key="1">
    <source>
        <dbReference type="PROSITE" id="PS51186"/>
    </source>
</evidence>
<dbReference type="PROSITE" id="PS51186">
    <property type="entry name" value="GNAT"/>
    <property type="match status" value="1"/>
</dbReference>
<dbReference type="SUPFAM" id="SSF55729">
    <property type="entry name" value="Acyl-CoA N-acyltransferases (Nat)"/>
    <property type="match status" value="1"/>
</dbReference>
<dbReference type="Proteomes" id="UP001236507">
    <property type="component" value="Unassembled WGS sequence"/>
</dbReference>
<dbReference type="InterPro" id="IPR016181">
    <property type="entry name" value="Acyl_CoA_acyltransferase"/>
</dbReference>
<proteinExistence type="predicted"/>
<feature type="domain" description="N-acetyltransferase" evidence="1">
    <location>
        <begin position="10"/>
        <end position="168"/>
    </location>
</feature>
<reference evidence="2 3" key="1">
    <citation type="submission" date="2023-05" db="EMBL/GenBank/DDBJ databases">
        <title>Novel species of genus Flectobacillus isolated from stream in China.</title>
        <authorList>
            <person name="Lu H."/>
        </authorList>
    </citation>
    <scope>NUCLEOTIDE SEQUENCE [LARGE SCALE GENOMIC DNA]</scope>
    <source>
        <strain evidence="2 3">KCTC 42575</strain>
    </source>
</reference>
<dbReference type="EMBL" id="JASHIF010000002">
    <property type="protein sequence ID" value="MDI9858105.1"/>
    <property type="molecule type" value="Genomic_DNA"/>
</dbReference>
<accession>A0ABT6Y3H5</accession>
<organism evidence="2 3">
    <name type="scientific">Flectobacillus roseus</name>
    <dbReference type="NCBI Taxonomy" id="502259"/>
    <lineage>
        <taxon>Bacteria</taxon>
        <taxon>Pseudomonadati</taxon>
        <taxon>Bacteroidota</taxon>
        <taxon>Cytophagia</taxon>
        <taxon>Cytophagales</taxon>
        <taxon>Flectobacillaceae</taxon>
        <taxon>Flectobacillus</taxon>
    </lineage>
</organism>
<name>A0ABT6Y3H5_9BACT</name>
<gene>
    <name evidence="2" type="ORF">QM524_02675</name>
</gene>
<keyword evidence="3" id="KW-1185">Reference proteome</keyword>
<dbReference type="Gene3D" id="3.40.630.30">
    <property type="match status" value="1"/>
</dbReference>
<protein>
    <submittedName>
        <fullName evidence="2">GNAT family N-acetyltransferase</fullName>
    </submittedName>
</protein>
<dbReference type="PANTHER" id="PTHR43792:SF1">
    <property type="entry name" value="N-ACETYLTRANSFERASE DOMAIN-CONTAINING PROTEIN"/>
    <property type="match status" value="1"/>
</dbReference>
<dbReference type="RefSeq" id="WP_283343364.1">
    <property type="nucleotide sequence ID" value="NZ_JASHIF010000002.1"/>
</dbReference>
<comment type="caution">
    <text evidence="2">The sequence shown here is derived from an EMBL/GenBank/DDBJ whole genome shotgun (WGS) entry which is preliminary data.</text>
</comment>
<dbReference type="InterPro" id="IPR000182">
    <property type="entry name" value="GNAT_dom"/>
</dbReference>
<dbReference type="PANTHER" id="PTHR43792">
    <property type="entry name" value="GNAT FAMILY, PUTATIVE (AFU_ORTHOLOGUE AFUA_3G00765)-RELATED-RELATED"/>
    <property type="match status" value="1"/>
</dbReference>
<dbReference type="Pfam" id="PF13302">
    <property type="entry name" value="Acetyltransf_3"/>
    <property type="match status" value="1"/>
</dbReference>
<evidence type="ECO:0000313" key="2">
    <source>
        <dbReference type="EMBL" id="MDI9858105.1"/>
    </source>
</evidence>
<sequence length="168" mass="19392">MYKTFETERLILKPTDLEDAEFILALLNTPKWLQFIGDRNVQDVEDAIHYINSRVLYQYERLGYGNYTVIRKEDGVKIGSCGLYDREGLEGIDIGFAFFPEFEGKGYGFEAASRMLKAAIEDFSLKKIKAITNLENYASQKLLEKIGLVKVDRIKMHNDELFLFELSV</sequence>
<dbReference type="InterPro" id="IPR051531">
    <property type="entry name" value="N-acetyltransferase"/>
</dbReference>